<dbReference type="GO" id="GO:0009062">
    <property type="term" value="P:fatty acid catabolic process"/>
    <property type="evidence" value="ECO:0000318"/>
    <property type="project" value="GO_Central"/>
</dbReference>
<feature type="region of interest" description="Disordered" evidence="6">
    <location>
        <begin position="510"/>
        <end position="562"/>
    </location>
</feature>
<dbReference type="PANTHER" id="PTHR12181:SF12">
    <property type="entry name" value="PHOSPHATIDATE PHOSPHATASE"/>
    <property type="match status" value="1"/>
</dbReference>
<feature type="compositionally biased region" description="Polar residues" evidence="6">
    <location>
        <begin position="223"/>
        <end position="244"/>
    </location>
</feature>
<dbReference type="SMART" id="SM00775">
    <property type="entry name" value="LNS2"/>
    <property type="match status" value="1"/>
</dbReference>
<dbReference type="RefSeq" id="XP_011660378.1">
    <property type="nucleotide sequence ID" value="XM_011662076.2"/>
</dbReference>
<dbReference type="InterPro" id="IPR036412">
    <property type="entry name" value="HAD-like_sf"/>
</dbReference>
<dbReference type="GO" id="GO:0032869">
    <property type="term" value="P:cellular response to insulin stimulus"/>
    <property type="evidence" value="ECO:0000318"/>
    <property type="project" value="GO_Central"/>
</dbReference>
<dbReference type="InterPro" id="IPR007651">
    <property type="entry name" value="Lipin_N"/>
</dbReference>
<protein>
    <recommendedName>
        <fullName evidence="4">phosphatidate phosphatase</fullName>
        <ecNumber evidence="4">3.1.3.4</ecNumber>
    </recommendedName>
</protein>
<dbReference type="OrthoDB" id="4567at2759"/>
<dbReference type="KEGG" id="spu:582841"/>
<feature type="compositionally biased region" description="Polar residues" evidence="6">
    <location>
        <begin position="518"/>
        <end position="532"/>
    </location>
</feature>
<feature type="region of interest" description="Disordered" evidence="6">
    <location>
        <begin position="415"/>
        <end position="470"/>
    </location>
</feature>
<feature type="compositionally biased region" description="Low complexity" evidence="6">
    <location>
        <begin position="456"/>
        <end position="465"/>
    </location>
</feature>
<dbReference type="EnsemblMetazoa" id="XM_011662073">
    <property type="protein sequence ID" value="XP_011660375"/>
    <property type="gene ID" value="LOC582841"/>
</dbReference>
<comment type="cofactor">
    <cofactor evidence="2">
        <name>Mg(2+)</name>
        <dbReference type="ChEBI" id="CHEBI:18420"/>
    </cofactor>
</comment>
<feature type="compositionally biased region" description="Basic and acidic residues" evidence="6">
    <location>
        <begin position="126"/>
        <end position="138"/>
    </location>
</feature>
<dbReference type="RefSeq" id="XP_011660375.1">
    <property type="nucleotide sequence ID" value="XM_011662073.2"/>
</dbReference>
<dbReference type="GO" id="GO:0045944">
    <property type="term" value="P:positive regulation of transcription by RNA polymerase II"/>
    <property type="evidence" value="ECO:0000318"/>
    <property type="project" value="GO_Central"/>
</dbReference>
<keyword evidence="5" id="KW-0378">Hydrolase</keyword>
<comment type="similarity">
    <text evidence="3">Belongs to the lipin family.</text>
</comment>
<dbReference type="GO" id="GO:0003713">
    <property type="term" value="F:transcription coactivator activity"/>
    <property type="evidence" value="ECO:0000318"/>
    <property type="project" value="GO_Central"/>
</dbReference>
<dbReference type="InterPro" id="IPR031703">
    <property type="entry name" value="Lipin_mid"/>
</dbReference>
<feature type="compositionally biased region" description="Basic and acidic residues" evidence="6">
    <location>
        <begin position="535"/>
        <end position="548"/>
    </location>
</feature>
<feature type="compositionally biased region" description="Acidic residues" evidence="6">
    <location>
        <begin position="302"/>
        <end position="316"/>
    </location>
</feature>
<feature type="compositionally biased region" description="Polar residues" evidence="6">
    <location>
        <begin position="357"/>
        <end position="368"/>
    </location>
</feature>
<evidence type="ECO:0000313" key="9">
    <source>
        <dbReference type="Proteomes" id="UP000007110"/>
    </source>
</evidence>
<dbReference type="RefSeq" id="XP_011660377.1">
    <property type="nucleotide sequence ID" value="XM_011662075.2"/>
</dbReference>
<proteinExistence type="inferred from homology"/>
<evidence type="ECO:0000256" key="4">
    <source>
        <dbReference type="ARBA" id="ARBA00012638"/>
    </source>
</evidence>
<dbReference type="GO" id="GO:0008195">
    <property type="term" value="F:phosphatidate phosphatase activity"/>
    <property type="evidence" value="ECO:0000318"/>
    <property type="project" value="GO_Central"/>
</dbReference>
<dbReference type="InterPro" id="IPR026058">
    <property type="entry name" value="LIPIN"/>
</dbReference>
<sequence length="998" mass="111400">MNYVGRLISGVKTFYSEINPATLTGAIDVIVVQQPDGSLVCSPFHVRFGKMGVLRSREKIVDIQINGEPVDLYMKLGESGEAFFVEEIEEEDNVPDHLATSPIPTSGNLFKEGMKELHSQRLGRHSRSETESSRESEPPSKTMSSSSLRSSSSQALGKETGVDMQSVGEKLRDISMEASGSGKAKEKKLTKTKNSLKTLQDVEDVEAGSSQEEDVSSKLEQRLSGSSPLTTESITIESESKANNSRSRIRAKRRRRRSGKGGKVEKTLPQNSNVRRVASMSESSTSSSQHSDEELEGIFPIDDVEGDEGNEEEDEHQVDRPVSLVADEFVSQEWNNLTTPTQRPFHVFSDGDYTPIVSPQATRPSTPKSDTEADHLRQSNLRQANKAAGIDKFEWNWGELPERTVSQPTISIQISAAESISKQPLDGKSRSDSQPSTSPSSSSTSQGKAGEEKKSSIWSKIFSSKNEGPREEGMYLQDLASEEVDPEVYALYFPESSQVPANRIKAIQEAKDEDKSSDLGNSLPQSPNTVMVSDSESHHSTTDSHHSASDLQQSMDSGQGCLDTHENLREMQLSLCGGLKEDEDTIEIDHFKKHLITYEEFIKDPSMLTNPKLVIRINNKFFNWQMAGPVIISQLAFQKPLPDVASNLMKENLPKGRKSLTSWFWGSSPKPSTPKKELPAGSYQDDLLIQQIDDERMMRRKNSMESGPNSADEMEMTGGEKSQRMRRGTERYKKAIRLSSEQLAKLNLQPGPNEIRYSVTTRYQGTSVCECTIYYWNYNTKIIISDIDGTITKSDVFGQILPMVGKDWTHIGVAQLYSNIKLNGYNFLYLSSRAIGQARLTKGYLNSIQQDKASLPDGPLLLNPSSLFQAFHSEVIIRKPEEFKIKCLKDIESLFPANNKPFYAGYGNRINDTWAYRAVGIPVSRIFTINPQGKITHEMTKSFQSSYPRMKDLADHVFPPLHRQTRMAFDAPAEYSGFTYWRSPLPNLAPDDDLLSPP</sequence>
<organism evidence="8 9">
    <name type="scientific">Strongylocentrotus purpuratus</name>
    <name type="common">Purple sea urchin</name>
    <dbReference type="NCBI Taxonomy" id="7668"/>
    <lineage>
        <taxon>Eukaryota</taxon>
        <taxon>Metazoa</taxon>
        <taxon>Echinodermata</taxon>
        <taxon>Eleutherozoa</taxon>
        <taxon>Echinozoa</taxon>
        <taxon>Echinoidea</taxon>
        <taxon>Euechinoidea</taxon>
        <taxon>Echinacea</taxon>
        <taxon>Camarodonta</taxon>
        <taxon>Echinidea</taxon>
        <taxon>Strongylocentrotidae</taxon>
        <taxon>Strongylocentrotus</taxon>
    </lineage>
</organism>
<feature type="region of interest" description="Disordered" evidence="6">
    <location>
        <begin position="340"/>
        <end position="387"/>
    </location>
</feature>
<dbReference type="Proteomes" id="UP000007110">
    <property type="component" value="Unassembled WGS sequence"/>
</dbReference>
<evidence type="ECO:0000256" key="6">
    <source>
        <dbReference type="SAM" id="MobiDB-lite"/>
    </source>
</evidence>
<evidence type="ECO:0000256" key="5">
    <source>
        <dbReference type="ARBA" id="ARBA00022801"/>
    </source>
</evidence>
<dbReference type="EnsemblMetazoa" id="XM_011662076">
    <property type="protein sequence ID" value="XP_011660378"/>
    <property type="gene ID" value="LOC582841"/>
</dbReference>
<dbReference type="FunCoup" id="A0A7M7HIQ0">
    <property type="interactions" value="1054"/>
</dbReference>
<feature type="compositionally biased region" description="Basic residues" evidence="6">
    <location>
        <begin position="247"/>
        <end position="260"/>
    </location>
</feature>
<dbReference type="EnsemblMetazoa" id="XM_011662074">
    <property type="protein sequence ID" value="XP_011660376"/>
    <property type="gene ID" value="LOC582841"/>
</dbReference>
<dbReference type="Pfam" id="PF16876">
    <property type="entry name" value="Lipin_mid"/>
    <property type="match status" value="1"/>
</dbReference>
<dbReference type="OMA" id="NFCTEHI"/>
<evidence type="ECO:0000259" key="7">
    <source>
        <dbReference type="SMART" id="SM00775"/>
    </source>
</evidence>
<dbReference type="EC" id="3.1.3.4" evidence="4"/>
<feature type="region of interest" description="Disordered" evidence="6">
    <location>
        <begin position="91"/>
        <end position="110"/>
    </location>
</feature>
<feature type="region of interest" description="Disordered" evidence="6">
    <location>
        <begin position="700"/>
        <end position="728"/>
    </location>
</feature>
<evidence type="ECO:0000256" key="3">
    <source>
        <dbReference type="ARBA" id="ARBA00005476"/>
    </source>
</evidence>
<dbReference type="Pfam" id="PF04571">
    <property type="entry name" value="Lipin_N"/>
    <property type="match status" value="1"/>
</dbReference>
<reference evidence="9" key="1">
    <citation type="submission" date="2015-02" db="EMBL/GenBank/DDBJ databases">
        <title>Genome sequencing for Strongylocentrotus purpuratus.</title>
        <authorList>
            <person name="Murali S."/>
            <person name="Liu Y."/>
            <person name="Vee V."/>
            <person name="English A."/>
            <person name="Wang M."/>
            <person name="Skinner E."/>
            <person name="Han Y."/>
            <person name="Muzny D.M."/>
            <person name="Worley K.C."/>
            <person name="Gibbs R.A."/>
        </authorList>
    </citation>
    <scope>NUCLEOTIDE SEQUENCE</scope>
</reference>
<dbReference type="EnsemblMetazoa" id="XM_011662075">
    <property type="protein sequence ID" value="XP_011660377"/>
    <property type="gene ID" value="LOC582841"/>
</dbReference>
<dbReference type="InParanoid" id="A0A7M7HIQ0"/>
<accession>A0A7M7HIQ0</accession>
<dbReference type="AlphaFoldDB" id="A0A7M7HIQ0"/>
<dbReference type="InterPro" id="IPR013209">
    <property type="entry name" value="LNS2"/>
</dbReference>
<feature type="region of interest" description="Disordered" evidence="6">
    <location>
        <begin position="200"/>
        <end position="321"/>
    </location>
</feature>
<reference evidence="8" key="2">
    <citation type="submission" date="2021-01" db="UniProtKB">
        <authorList>
            <consortium name="EnsemblMetazoa"/>
        </authorList>
    </citation>
    <scope>IDENTIFICATION</scope>
</reference>
<comment type="catalytic activity">
    <reaction evidence="1">
        <text>a 1,2-diacyl-sn-glycero-3-phosphate + H2O = a 1,2-diacyl-sn-glycerol + phosphate</text>
        <dbReference type="Rhea" id="RHEA:27429"/>
        <dbReference type="ChEBI" id="CHEBI:15377"/>
        <dbReference type="ChEBI" id="CHEBI:17815"/>
        <dbReference type="ChEBI" id="CHEBI:43474"/>
        <dbReference type="ChEBI" id="CHEBI:58608"/>
        <dbReference type="EC" id="3.1.3.4"/>
    </reaction>
    <physiologicalReaction direction="left-to-right" evidence="1">
        <dbReference type="Rhea" id="RHEA:27430"/>
    </physiologicalReaction>
</comment>
<feature type="domain" description="LNS2/PITP" evidence="7">
    <location>
        <begin position="782"/>
        <end position="938"/>
    </location>
</feature>
<evidence type="ECO:0000256" key="2">
    <source>
        <dbReference type="ARBA" id="ARBA00001946"/>
    </source>
</evidence>
<dbReference type="GeneID" id="582841"/>
<evidence type="ECO:0000256" key="1">
    <source>
        <dbReference type="ARBA" id="ARBA00001180"/>
    </source>
</evidence>
<keyword evidence="9" id="KW-1185">Reference proteome</keyword>
<feature type="compositionally biased region" description="Low complexity" evidence="6">
    <location>
        <begin position="432"/>
        <end position="446"/>
    </location>
</feature>
<dbReference type="Pfam" id="PF08235">
    <property type="entry name" value="LNS2"/>
    <property type="match status" value="1"/>
</dbReference>
<feature type="compositionally biased region" description="Low complexity" evidence="6">
    <location>
        <begin position="139"/>
        <end position="153"/>
    </location>
</feature>
<name>A0A7M7HIQ0_STRPU</name>
<feature type="region of interest" description="Disordered" evidence="6">
    <location>
        <begin position="117"/>
        <end position="168"/>
    </location>
</feature>
<dbReference type="SUPFAM" id="SSF56784">
    <property type="entry name" value="HAD-like"/>
    <property type="match status" value="1"/>
</dbReference>
<feature type="compositionally biased region" description="Acidic residues" evidence="6">
    <location>
        <begin position="201"/>
        <end position="214"/>
    </location>
</feature>
<dbReference type="GO" id="GO:0005634">
    <property type="term" value="C:nucleus"/>
    <property type="evidence" value="ECO:0000318"/>
    <property type="project" value="GO_Central"/>
</dbReference>
<evidence type="ECO:0000313" key="8">
    <source>
        <dbReference type="EnsemblMetazoa" id="XP_011660378"/>
    </source>
</evidence>
<feature type="compositionally biased region" description="Low complexity" evidence="6">
    <location>
        <begin position="279"/>
        <end position="289"/>
    </location>
</feature>
<dbReference type="GO" id="GO:0019432">
    <property type="term" value="P:triglyceride biosynthetic process"/>
    <property type="evidence" value="ECO:0000318"/>
    <property type="project" value="GO_Central"/>
</dbReference>
<dbReference type="InterPro" id="IPR031315">
    <property type="entry name" value="LNS2/PITP"/>
</dbReference>
<dbReference type="RefSeq" id="XP_011660376.1">
    <property type="nucleotide sequence ID" value="XM_011662074.2"/>
</dbReference>
<dbReference type="PANTHER" id="PTHR12181">
    <property type="entry name" value="LIPIN"/>
    <property type="match status" value="1"/>
</dbReference>